<dbReference type="AlphaFoldDB" id="B5EC49"/>
<name>B5EC49_CITBB</name>
<dbReference type="InterPro" id="IPR006260">
    <property type="entry name" value="TonB/TolA_C"/>
</dbReference>
<protein>
    <submittedName>
        <fullName evidence="7">Periplasmic energy transduction protein, TonB-related protein</fullName>
    </submittedName>
</protein>
<dbReference type="KEGG" id="gbm:Gbem_3512"/>
<comment type="subcellular location">
    <subcellularLocation>
        <location evidence="1">Membrane</location>
        <topology evidence="1">Single-pass membrane protein</topology>
    </subcellularLocation>
</comment>
<dbReference type="SUPFAM" id="SSF74653">
    <property type="entry name" value="TolA/TonB C-terminal domain"/>
    <property type="match status" value="1"/>
</dbReference>
<dbReference type="OrthoDB" id="5398495at2"/>
<dbReference type="Proteomes" id="UP000008825">
    <property type="component" value="Chromosome"/>
</dbReference>
<dbReference type="PANTHER" id="PTHR33446">
    <property type="entry name" value="PROTEIN TONB-RELATED"/>
    <property type="match status" value="1"/>
</dbReference>
<keyword evidence="8" id="KW-1185">Reference proteome</keyword>
<evidence type="ECO:0000256" key="5">
    <source>
        <dbReference type="SAM" id="MobiDB-lite"/>
    </source>
</evidence>
<keyword evidence="4 6" id="KW-0472">Membrane</keyword>
<dbReference type="EMBL" id="CP001124">
    <property type="protein sequence ID" value="ACH40505.1"/>
    <property type="molecule type" value="Genomic_DNA"/>
</dbReference>
<evidence type="ECO:0000256" key="2">
    <source>
        <dbReference type="ARBA" id="ARBA00022692"/>
    </source>
</evidence>
<keyword evidence="2 6" id="KW-0812">Transmembrane</keyword>
<feature type="region of interest" description="Disordered" evidence="5">
    <location>
        <begin position="59"/>
        <end position="120"/>
    </location>
</feature>
<organism evidence="7 8">
    <name type="scientific">Citrifermentans bemidjiense (strain ATCC BAA-1014 / DSM 16622 / JCM 12645 / Bem)</name>
    <name type="common">Geobacter bemidjiensis</name>
    <dbReference type="NCBI Taxonomy" id="404380"/>
    <lineage>
        <taxon>Bacteria</taxon>
        <taxon>Pseudomonadati</taxon>
        <taxon>Thermodesulfobacteriota</taxon>
        <taxon>Desulfuromonadia</taxon>
        <taxon>Geobacterales</taxon>
        <taxon>Geobacteraceae</taxon>
        <taxon>Citrifermentans</taxon>
    </lineage>
</organism>
<keyword evidence="3 6" id="KW-1133">Transmembrane helix</keyword>
<dbReference type="STRING" id="404380.Gbem_3512"/>
<reference evidence="7 8" key="1">
    <citation type="submission" date="2008-07" db="EMBL/GenBank/DDBJ databases">
        <title>Complete sequence of Geobacter bemidjiensis BEM.</title>
        <authorList>
            <consortium name="US DOE Joint Genome Institute"/>
            <person name="Lucas S."/>
            <person name="Copeland A."/>
            <person name="Lapidus A."/>
            <person name="Glavina del Rio T."/>
            <person name="Dalin E."/>
            <person name="Tice H."/>
            <person name="Bruce D."/>
            <person name="Goodwin L."/>
            <person name="Pitluck S."/>
            <person name="Kiss H."/>
            <person name="Brettin T."/>
            <person name="Detter J.C."/>
            <person name="Han C."/>
            <person name="Kuske C.R."/>
            <person name="Schmutz J."/>
            <person name="Larimer F."/>
            <person name="Land M."/>
            <person name="Hauser L."/>
            <person name="Kyrpides N."/>
            <person name="Lykidis A."/>
            <person name="Lovley D."/>
            <person name="Richardson P."/>
        </authorList>
    </citation>
    <scope>NUCLEOTIDE SEQUENCE [LARGE SCALE GENOMIC DNA]</scope>
    <source>
        <strain evidence="8">ATCC BAA-1014 / DSM 16622 / JCM 12645 / Bem</strain>
    </source>
</reference>
<evidence type="ECO:0000256" key="1">
    <source>
        <dbReference type="ARBA" id="ARBA00004167"/>
    </source>
</evidence>
<feature type="compositionally biased region" description="Low complexity" evidence="5">
    <location>
        <begin position="83"/>
        <end position="115"/>
    </location>
</feature>
<feature type="region of interest" description="Disordered" evidence="5">
    <location>
        <begin position="138"/>
        <end position="169"/>
    </location>
</feature>
<evidence type="ECO:0000256" key="6">
    <source>
        <dbReference type="SAM" id="Phobius"/>
    </source>
</evidence>
<dbReference type="HOGENOM" id="CLU_1076706_0_0_7"/>
<dbReference type="Gene3D" id="3.30.1150.10">
    <property type="match status" value="1"/>
</dbReference>
<dbReference type="RefSeq" id="WP_012531941.1">
    <property type="nucleotide sequence ID" value="NC_011146.1"/>
</dbReference>
<dbReference type="GO" id="GO:0016020">
    <property type="term" value="C:membrane"/>
    <property type="evidence" value="ECO:0007669"/>
    <property type="project" value="UniProtKB-SubCell"/>
</dbReference>
<gene>
    <name evidence="7" type="ordered locus">Gbem_3512</name>
</gene>
<evidence type="ECO:0000313" key="8">
    <source>
        <dbReference type="Proteomes" id="UP000008825"/>
    </source>
</evidence>
<proteinExistence type="predicted"/>
<evidence type="ECO:0000313" key="7">
    <source>
        <dbReference type="EMBL" id="ACH40505.1"/>
    </source>
</evidence>
<evidence type="ECO:0000256" key="3">
    <source>
        <dbReference type="ARBA" id="ARBA00022989"/>
    </source>
</evidence>
<reference evidence="7 8" key="2">
    <citation type="journal article" date="2010" name="BMC Genomics">
        <title>The genome of Geobacter bemidjiensis, exemplar for the subsurface clade of Geobacter species that predominate in Fe(III)-reducing subsurface environments.</title>
        <authorList>
            <person name="Aklujkar M."/>
            <person name="Young N.D."/>
            <person name="Holmes D."/>
            <person name="Chavan M."/>
            <person name="Risso C."/>
            <person name="Kiss H.E."/>
            <person name="Han C.S."/>
            <person name="Land M.L."/>
            <person name="Lovley D.R."/>
        </authorList>
    </citation>
    <scope>NUCLEOTIDE SEQUENCE [LARGE SCALE GENOMIC DNA]</scope>
    <source>
        <strain evidence="8">ATCC BAA-1014 / DSM 16622 / JCM 12645 / Bem</strain>
    </source>
</reference>
<dbReference type="Pfam" id="PF13103">
    <property type="entry name" value="TonB_2"/>
    <property type="match status" value="1"/>
</dbReference>
<sequence length="258" mass="27510">MRKQLTRRYPGPQGMFALSFVCHLVVFLIIAKWQLSPELHPDDTPVTYVDMVTLPVASPQAGTPAPAAEAEKEAAPPPPAAPAAPAMVQPAKPAKPAKPAAKAPAAEPKGKSAPANPAAQAQEFNERLAKLERVAQDKRQAEVMERLRKKGSQQTGMPGAKGTEAGSDYPSYLQSRLKDALKEVMVSQTKSPQVIATITVSGDGRIAEYHVEKGSGDPLFDDAVHRAVTLAGKSLVPPPGGAPFKRMFRFRPEGVGIR</sequence>
<dbReference type="NCBIfam" id="TIGR01352">
    <property type="entry name" value="tonB_Cterm"/>
    <property type="match status" value="1"/>
</dbReference>
<dbReference type="eggNOG" id="COG0810">
    <property type="taxonomic scope" value="Bacteria"/>
</dbReference>
<evidence type="ECO:0000256" key="4">
    <source>
        <dbReference type="ARBA" id="ARBA00023136"/>
    </source>
</evidence>
<dbReference type="InterPro" id="IPR051045">
    <property type="entry name" value="TonB-dependent_transducer"/>
</dbReference>
<feature type="transmembrane region" description="Helical" evidence="6">
    <location>
        <begin position="12"/>
        <end position="31"/>
    </location>
</feature>
<accession>B5EC49</accession>